<proteinExistence type="predicted"/>
<comment type="caution">
    <text evidence="1">The sequence shown here is derived from an EMBL/GenBank/DDBJ whole genome shotgun (WGS) entry which is preliminary data.</text>
</comment>
<sequence length="531" mass="59316">MKQSSREELQEAESSYTTVAAVTPTGSRGTVAEDRKDFLHGFKTNATSCREKSLRSPEHKPRSYSKARPPGSNPEVGRADQVSDTSKAPKHCPPLSVTTPGQETSDRCVIAQSAKTNGSCHIAQQGTDGSAVLSTACSAGVQGFSGTCPAGGVKDTVIEEAQRHDPGGAKSTDTEDKRVFNGQRVLCRAWLAVVIVSTILVSAVLAAYISLASWRIGPPAVCRTKQCLEYARLLAHSVNTSLNPCVDFTGFVCSGWRRTNKLSVQEQWMLFDLNHLAQLQRSVDVPKKNQNTFERAAAFLRSCEAVRKGEADEMPKVKAALLEAGIVWPLLPYTVDFLRTWLYTSLKLHWSSVLHVSIRRDPNTTIIFLEPLREFFRIIEKHEPWAKDVEGARRYFETLRQEFYTFPESPVNRTEAVVGFPATYNMDAMYLGALKEATGFLSNYTDLDPAEIFGTVPGLTQERWLAELDRNGLPVTGEAVFVSTKHRFVTVFLELWKYRGELEMHLFLSWCTVQTVALYTNRRLLVNFYDR</sequence>
<dbReference type="EMBL" id="CM023491">
    <property type="protein sequence ID" value="KAH6941744.1"/>
    <property type="molecule type" value="Genomic_DNA"/>
</dbReference>
<dbReference type="Proteomes" id="UP000821845">
    <property type="component" value="Chromosome 11"/>
</dbReference>
<name>A0ACB7T6G4_HYAAI</name>
<reference evidence="1" key="1">
    <citation type="submission" date="2020-05" db="EMBL/GenBank/DDBJ databases">
        <title>Large-scale comparative analyses of tick genomes elucidate their genetic diversity and vector capacities.</title>
        <authorList>
            <person name="Jia N."/>
            <person name="Wang J."/>
            <person name="Shi W."/>
            <person name="Du L."/>
            <person name="Sun Y."/>
            <person name="Zhan W."/>
            <person name="Jiang J."/>
            <person name="Wang Q."/>
            <person name="Zhang B."/>
            <person name="Ji P."/>
            <person name="Sakyi L.B."/>
            <person name="Cui X."/>
            <person name="Yuan T."/>
            <person name="Jiang B."/>
            <person name="Yang W."/>
            <person name="Lam T.T.-Y."/>
            <person name="Chang Q."/>
            <person name="Ding S."/>
            <person name="Wang X."/>
            <person name="Zhu J."/>
            <person name="Ruan X."/>
            <person name="Zhao L."/>
            <person name="Wei J."/>
            <person name="Que T."/>
            <person name="Du C."/>
            <person name="Cheng J."/>
            <person name="Dai P."/>
            <person name="Han X."/>
            <person name="Huang E."/>
            <person name="Gao Y."/>
            <person name="Liu J."/>
            <person name="Shao H."/>
            <person name="Ye R."/>
            <person name="Li L."/>
            <person name="Wei W."/>
            <person name="Wang X."/>
            <person name="Wang C."/>
            <person name="Yang T."/>
            <person name="Huo Q."/>
            <person name="Li W."/>
            <person name="Guo W."/>
            <person name="Chen H."/>
            <person name="Zhou L."/>
            <person name="Ni X."/>
            <person name="Tian J."/>
            <person name="Zhou Y."/>
            <person name="Sheng Y."/>
            <person name="Liu T."/>
            <person name="Pan Y."/>
            <person name="Xia L."/>
            <person name="Li J."/>
            <person name="Zhao F."/>
            <person name="Cao W."/>
        </authorList>
    </citation>
    <scope>NUCLEOTIDE SEQUENCE</scope>
    <source>
        <strain evidence="1">Hyas-2018</strain>
    </source>
</reference>
<organism evidence="1 2">
    <name type="scientific">Hyalomma asiaticum</name>
    <name type="common">Tick</name>
    <dbReference type="NCBI Taxonomy" id="266040"/>
    <lineage>
        <taxon>Eukaryota</taxon>
        <taxon>Metazoa</taxon>
        <taxon>Ecdysozoa</taxon>
        <taxon>Arthropoda</taxon>
        <taxon>Chelicerata</taxon>
        <taxon>Arachnida</taxon>
        <taxon>Acari</taxon>
        <taxon>Parasitiformes</taxon>
        <taxon>Ixodida</taxon>
        <taxon>Ixodoidea</taxon>
        <taxon>Ixodidae</taxon>
        <taxon>Hyalomminae</taxon>
        <taxon>Hyalomma</taxon>
    </lineage>
</organism>
<keyword evidence="2" id="KW-1185">Reference proteome</keyword>
<evidence type="ECO:0000313" key="1">
    <source>
        <dbReference type="EMBL" id="KAH6941744.1"/>
    </source>
</evidence>
<protein>
    <submittedName>
        <fullName evidence="1">Uncharacterized protein</fullName>
    </submittedName>
</protein>
<accession>A0ACB7T6G4</accession>
<evidence type="ECO:0000313" key="2">
    <source>
        <dbReference type="Proteomes" id="UP000821845"/>
    </source>
</evidence>
<gene>
    <name evidence="1" type="ORF">HPB50_023076</name>
</gene>